<dbReference type="PANTHER" id="PTHR11207">
    <property type="entry name" value="RIBONUCLEASE III"/>
    <property type="match status" value="1"/>
</dbReference>
<dbReference type="SUPFAM" id="SSF69065">
    <property type="entry name" value="RNase III domain-like"/>
    <property type="match status" value="1"/>
</dbReference>
<proteinExistence type="inferred from homology"/>
<comment type="catalytic activity">
    <reaction evidence="1 15">
        <text>Endonucleolytic cleavage to 5'-phosphomonoester.</text>
        <dbReference type="EC" id="3.1.26.3"/>
    </reaction>
</comment>
<dbReference type="GO" id="GO:0019843">
    <property type="term" value="F:rRNA binding"/>
    <property type="evidence" value="ECO:0007669"/>
    <property type="project" value="UniProtKB-KW"/>
</dbReference>
<evidence type="ECO:0000256" key="12">
    <source>
        <dbReference type="ARBA" id="ARBA00022801"/>
    </source>
</evidence>
<dbReference type="Gene3D" id="3.30.160.20">
    <property type="match status" value="1"/>
</dbReference>
<dbReference type="InterPro" id="IPR000999">
    <property type="entry name" value="RNase_III_dom"/>
</dbReference>
<dbReference type="GO" id="GO:0042802">
    <property type="term" value="F:identical protein binding"/>
    <property type="evidence" value="ECO:0007669"/>
    <property type="project" value="UniProtKB-ARBA"/>
</dbReference>
<keyword evidence="13 15" id="KW-0460">Magnesium</keyword>
<dbReference type="EC" id="3.1.26.3" evidence="15"/>
<comment type="function">
    <text evidence="15">Digests double-stranded RNA. Involved in the processing of primary rRNA transcript to yield the immediate precursors to the large and small rRNAs (23S and 16S). Processes some mRNAs, and tRNAs when they are encoded in the rRNA operon. Processes pre-crRNA and tracrRNA of type II CRISPR loci if present in the organism.</text>
</comment>
<gene>
    <name evidence="15" type="primary">rnc</name>
    <name evidence="18" type="ORF">SAMN05443428_11223</name>
</gene>
<dbReference type="CDD" id="cd10845">
    <property type="entry name" value="DSRM_RNAse_III_family"/>
    <property type="match status" value="1"/>
</dbReference>
<dbReference type="InterPro" id="IPR014720">
    <property type="entry name" value="dsRBD_dom"/>
</dbReference>
<evidence type="ECO:0000256" key="10">
    <source>
        <dbReference type="ARBA" id="ARBA00022723"/>
    </source>
</evidence>
<evidence type="ECO:0000256" key="15">
    <source>
        <dbReference type="HAMAP-Rule" id="MF_00104"/>
    </source>
</evidence>
<keyword evidence="11 15" id="KW-0255">Endonuclease</keyword>
<dbReference type="FunFam" id="1.10.1520.10:FF:000001">
    <property type="entry name" value="Ribonuclease 3"/>
    <property type="match status" value="1"/>
</dbReference>
<reference evidence="19" key="1">
    <citation type="submission" date="2017-02" db="EMBL/GenBank/DDBJ databases">
        <authorList>
            <person name="Varghese N."/>
            <person name="Submissions S."/>
        </authorList>
    </citation>
    <scope>NUCLEOTIDE SEQUENCE [LARGE SCALE GENOMIC DNA]</scope>
    <source>
        <strain evidence="19">USBA 833</strain>
    </source>
</reference>
<dbReference type="STRING" id="1147123.SAMN05443428_11223"/>
<dbReference type="GO" id="GO:0003725">
    <property type="term" value="F:double-stranded RNA binding"/>
    <property type="evidence" value="ECO:0007669"/>
    <property type="project" value="TreeGrafter"/>
</dbReference>
<dbReference type="HAMAP" id="MF_00104">
    <property type="entry name" value="RNase_III"/>
    <property type="match status" value="1"/>
</dbReference>
<name>A0A1T4XT60_9CLOT</name>
<evidence type="ECO:0000259" key="16">
    <source>
        <dbReference type="PROSITE" id="PS50137"/>
    </source>
</evidence>
<dbReference type="SUPFAM" id="SSF54768">
    <property type="entry name" value="dsRNA-binding domain-like"/>
    <property type="match status" value="1"/>
</dbReference>
<feature type="domain" description="DRBM" evidence="16">
    <location>
        <begin position="164"/>
        <end position="233"/>
    </location>
</feature>
<dbReference type="Pfam" id="PF14622">
    <property type="entry name" value="Ribonucleas_3_3"/>
    <property type="match status" value="1"/>
</dbReference>
<feature type="binding site" evidence="15">
    <location>
        <position position="123"/>
    </location>
    <ligand>
        <name>Mg(2+)</name>
        <dbReference type="ChEBI" id="CHEBI:18420"/>
    </ligand>
</feature>
<dbReference type="GO" id="GO:0008033">
    <property type="term" value="P:tRNA processing"/>
    <property type="evidence" value="ECO:0007669"/>
    <property type="project" value="UniProtKB-KW"/>
</dbReference>
<evidence type="ECO:0000256" key="6">
    <source>
        <dbReference type="ARBA" id="ARBA00022552"/>
    </source>
</evidence>
<feature type="domain" description="RNase III" evidence="17">
    <location>
        <begin position="9"/>
        <end position="137"/>
    </location>
</feature>
<sequence length="237" mass="26837">MTKDRINELKEFEEIIGVKFQKLFILDLALTHSSFANEHPSILNHNERLEFLGDSVLSMIVSEYLYKKYKDKQEGKLSRIRASVVCESSLSEMARKIMINKYISIGKGEELTGGRNKDSLLADALEAVIAAIYIDSGYEAAKNFVLNFLKDKIDAVSKDEIFNDYKSKLQEYLQKRQDCLIKYNLLSESGLPHDKTFEIEVQIDGKSSGKGKGKSKKEAEQRAAKQALKNLGVDLDE</sequence>
<evidence type="ECO:0000256" key="7">
    <source>
        <dbReference type="ARBA" id="ARBA00022664"/>
    </source>
</evidence>
<keyword evidence="8 15" id="KW-0819">tRNA processing</keyword>
<protein>
    <recommendedName>
        <fullName evidence="15">Ribonuclease 3</fullName>
        <ecNumber evidence="15">3.1.26.3</ecNumber>
    </recommendedName>
    <alternativeName>
        <fullName evidence="15">Ribonuclease III</fullName>
        <shortName evidence="15">RNase III</shortName>
    </alternativeName>
</protein>
<dbReference type="RefSeq" id="WP_078696774.1">
    <property type="nucleotide sequence ID" value="NZ_FUYH01000012.1"/>
</dbReference>
<dbReference type="GO" id="GO:0046872">
    <property type="term" value="F:metal ion binding"/>
    <property type="evidence" value="ECO:0007669"/>
    <property type="project" value="UniProtKB-KW"/>
</dbReference>
<dbReference type="Proteomes" id="UP000190105">
    <property type="component" value="Unassembled WGS sequence"/>
</dbReference>
<keyword evidence="19" id="KW-1185">Reference proteome</keyword>
<dbReference type="PROSITE" id="PS00517">
    <property type="entry name" value="RNASE_3_1"/>
    <property type="match status" value="1"/>
</dbReference>
<evidence type="ECO:0000256" key="2">
    <source>
        <dbReference type="ARBA" id="ARBA00004496"/>
    </source>
</evidence>
<evidence type="ECO:0000256" key="11">
    <source>
        <dbReference type="ARBA" id="ARBA00022759"/>
    </source>
</evidence>
<organism evidence="18 19">
    <name type="scientific">Caloramator quimbayensis</name>
    <dbReference type="NCBI Taxonomy" id="1147123"/>
    <lineage>
        <taxon>Bacteria</taxon>
        <taxon>Bacillati</taxon>
        <taxon>Bacillota</taxon>
        <taxon>Clostridia</taxon>
        <taxon>Eubacteriales</taxon>
        <taxon>Clostridiaceae</taxon>
        <taxon>Caloramator</taxon>
    </lineage>
</organism>
<dbReference type="EMBL" id="FUYH01000012">
    <property type="protein sequence ID" value="SKA92231.1"/>
    <property type="molecule type" value="Genomic_DNA"/>
</dbReference>
<dbReference type="Gene3D" id="1.10.1520.10">
    <property type="entry name" value="Ribonuclease III domain"/>
    <property type="match status" value="1"/>
</dbReference>
<dbReference type="PANTHER" id="PTHR11207:SF0">
    <property type="entry name" value="RIBONUCLEASE 3"/>
    <property type="match status" value="1"/>
</dbReference>
<evidence type="ECO:0000313" key="19">
    <source>
        <dbReference type="Proteomes" id="UP000190105"/>
    </source>
</evidence>
<keyword evidence="14 15" id="KW-0694">RNA-binding</keyword>
<dbReference type="GO" id="GO:0006397">
    <property type="term" value="P:mRNA processing"/>
    <property type="evidence" value="ECO:0007669"/>
    <property type="project" value="UniProtKB-UniRule"/>
</dbReference>
<evidence type="ECO:0000256" key="8">
    <source>
        <dbReference type="ARBA" id="ARBA00022694"/>
    </source>
</evidence>
<feature type="active site" evidence="15">
    <location>
        <position position="54"/>
    </location>
</feature>
<dbReference type="CDD" id="cd00593">
    <property type="entry name" value="RIBOc"/>
    <property type="match status" value="1"/>
</dbReference>
<evidence type="ECO:0000256" key="3">
    <source>
        <dbReference type="ARBA" id="ARBA00010183"/>
    </source>
</evidence>
<dbReference type="GO" id="GO:0006364">
    <property type="term" value="P:rRNA processing"/>
    <property type="evidence" value="ECO:0007669"/>
    <property type="project" value="UniProtKB-UniRule"/>
</dbReference>
<dbReference type="PROSITE" id="PS50142">
    <property type="entry name" value="RNASE_3_2"/>
    <property type="match status" value="1"/>
</dbReference>
<keyword evidence="15" id="KW-0699">rRNA-binding</keyword>
<dbReference type="AlphaFoldDB" id="A0A1T4XT60"/>
<dbReference type="GO" id="GO:0005737">
    <property type="term" value="C:cytoplasm"/>
    <property type="evidence" value="ECO:0007669"/>
    <property type="project" value="UniProtKB-SubCell"/>
</dbReference>
<evidence type="ECO:0000313" key="18">
    <source>
        <dbReference type="EMBL" id="SKA92231.1"/>
    </source>
</evidence>
<dbReference type="PROSITE" id="PS50137">
    <property type="entry name" value="DS_RBD"/>
    <property type="match status" value="1"/>
</dbReference>
<evidence type="ECO:0000259" key="17">
    <source>
        <dbReference type="PROSITE" id="PS50142"/>
    </source>
</evidence>
<feature type="binding site" evidence="15">
    <location>
        <position position="126"/>
    </location>
    <ligand>
        <name>Mg(2+)</name>
        <dbReference type="ChEBI" id="CHEBI:18420"/>
    </ligand>
</feature>
<keyword evidence="10 15" id="KW-0479">Metal-binding</keyword>
<dbReference type="InterPro" id="IPR011907">
    <property type="entry name" value="RNase_III"/>
</dbReference>
<keyword evidence="6 15" id="KW-0698">rRNA processing</keyword>
<feature type="binding site" evidence="15">
    <location>
        <position position="50"/>
    </location>
    <ligand>
        <name>Mg(2+)</name>
        <dbReference type="ChEBI" id="CHEBI:18420"/>
    </ligand>
</feature>
<evidence type="ECO:0000256" key="14">
    <source>
        <dbReference type="ARBA" id="ARBA00022884"/>
    </source>
</evidence>
<comment type="subcellular location">
    <subcellularLocation>
        <location evidence="2 15">Cytoplasm</location>
    </subcellularLocation>
</comment>
<comment type="cofactor">
    <cofactor evidence="15">
        <name>Mg(2+)</name>
        <dbReference type="ChEBI" id="CHEBI:18420"/>
    </cofactor>
</comment>
<dbReference type="FunFam" id="3.30.160.20:FF:000003">
    <property type="entry name" value="Ribonuclease 3"/>
    <property type="match status" value="1"/>
</dbReference>
<evidence type="ECO:0000256" key="5">
    <source>
        <dbReference type="ARBA" id="ARBA00022490"/>
    </source>
</evidence>
<keyword evidence="5 15" id="KW-0963">Cytoplasm</keyword>
<keyword evidence="9 15" id="KW-0540">Nuclease</keyword>
<dbReference type="GO" id="GO:0004525">
    <property type="term" value="F:ribonuclease III activity"/>
    <property type="evidence" value="ECO:0007669"/>
    <property type="project" value="UniProtKB-UniRule"/>
</dbReference>
<dbReference type="SMART" id="SM00358">
    <property type="entry name" value="DSRM"/>
    <property type="match status" value="1"/>
</dbReference>
<accession>A0A1T4XT60</accession>
<dbReference type="SMART" id="SM00535">
    <property type="entry name" value="RIBOc"/>
    <property type="match status" value="1"/>
</dbReference>
<keyword evidence="7 15" id="KW-0507">mRNA processing</keyword>
<evidence type="ECO:0000256" key="1">
    <source>
        <dbReference type="ARBA" id="ARBA00000109"/>
    </source>
</evidence>
<evidence type="ECO:0000256" key="13">
    <source>
        <dbReference type="ARBA" id="ARBA00022842"/>
    </source>
</evidence>
<evidence type="ECO:0000256" key="9">
    <source>
        <dbReference type="ARBA" id="ARBA00022722"/>
    </source>
</evidence>
<comment type="similarity">
    <text evidence="3">Belongs to the ribonuclease III family.</text>
</comment>
<evidence type="ECO:0000256" key="4">
    <source>
        <dbReference type="ARBA" id="ARBA00011738"/>
    </source>
</evidence>
<dbReference type="GO" id="GO:0010468">
    <property type="term" value="P:regulation of gene expression"/>
    <property type="evidence" value="ECO:0007669"/>
    <property type="project" value="TreeGrafter"/>
</dbReference>
<dbReference type="InterPro" id="IPR036389">
    <property type="entry name" value="RNase_III_sf"/>
</dbReference>
<dbReference type="Pfam" id="PF00035">
    <property type="entry name" value="dsrm"/>
    <property type="match status" value="1"/>
</dbReference>
<dbReference type="NCBIfam" id="TIGR02191">
    <property type="entry name" value="RNaseIII"/>
    <property type="match status" value="1"/>
</dbReference>
<feature type="active site" evidence="15">
    <location>
        <position position="126"/>
    </location>
</feature>
<dbReference type="OrthoDB" id="9805026at2"/>
<comment type="subunit">
    <text evidence="4 15">Homodimer.</text>
</comment>
<keyword evidence="12 15" id="KW-0378">Hydrolase</keyword>